<dbReference type="RefSeq" id="WP_059745702.1">
    <property type="nucleotide sequence ID" value="NZ_LRDC01000018.1"/>
</dbReference>
<proteinExistence type="predicted"/>
<sequence length="323" mass="35109">MKHILFSALFSTLFSSLILISGCTPATPSQALGTLERDRVILRSTAAEIITAQPIKKGMQVNAGDLLVQFDTQKQAARLAVMQAEVVKAQAYLLKLTNGERPEDIASANSALKSANAAKIEAQKSYQRSASLLLKNLVSEAERDRALALRDQANAEYDAANDRLTILIKGVRQEDIFQAQAALDAANANLRYEQQVYSDLSIRATRSGKLDNLPYNVGERVQLSAIVAVIQADAAPYARVYIPEPYAAKLHIGQTLSVSVDGIDSTFNGTLRWISTEPAFTPYYALNQSDRSRLAFLAEVNLDSSASELPTGIPAQVILPTQK</sequence>
<comment type="caution">
    <text evidence="5">The sequence shown here is derived from an EMBL/GenBank/DDBJ whole genome shotgun (WGS) entry which is preliminary data.</text>
</comment>
<organism evidence="5">
    <name type="scientific">Shewanella frigidimarina</name>
    <dbReference type="NCBI Taxonomy" id="56812"/>
    <lineage>
        <taxon>Bacteria</taxon>
        <taxon>Pseudomonadati</taxon>
        <taxon>Pseudomonadota</taxon>
        <taxon>Gammaproteobacteria</taxon>
        <taxon>Alteromonadales</taxon>
        <taxon>Shewanellaceae</taxon>
        <taxon>Shewanella</taxon>
    </lineage>
</organism>
<dbReference type="InterPro" id="IPR050465">
    <property type="entry name" value="UPF0194_transport"/>
</dbReference>
<keyword evidence="2" id="KW-0175">Coiled coil</keyword>
<dbReference type="EMBL" id="LRDC01000018">
    <property type="protein sequence ID" value="KVX01805.1"/>
    <property type="molecule type" value="Genomic_DNA"/>
</dbReference>
<evidence type="ECO:0000256" key="1">
    <source>
        <dbReference type="ARBA" id="ARBA00004196"/>
    </source>
</evidence>
<dbReference type="PROSITE" id="PS51257">
    <property type="entry name" value="PROKAR_LIPOPROTEIN"/>
    <property type="match status" value="1"/>
</dbReference>
<accession>A0A119CZS0</accession>
<dbReference type="AlphaFoldDB" id="A0A119CZS0"/>
<feature type="chain" id="PRO_5007161893" description="YbhG-like alpha-helical hairpin domain-containing protein" evidence="3">
    <location>
        <begin position="27"/>
        <end position="323"/>
    </location>
</feature>
<dbReference type="InterPro" id="IPR059052">
    <property type="entry name" value="HH_YbhG-like"/>
</dbReference>
<dbReference type="GO" id="GO:0030313">
    <property type="term" value="C:cell envelope"/>
    <property type="evidence" value="ECO:0007669"/>
    <property type="project" value="UniProtKB-SubCell"/>
</dbReference>
<evidence type="ECO:0000313" key="6">
    <source>
        <dbReference type="Proteomes" id="UP000055702"/>
    </source>
</evidence>
<keyword evidence="3" id="KW-0732">Signal</keyword>
<reference evidence="5 6" key="1">
    <citation type="submission" date="2016-01" db="EMBL/GenBank/DDBJ databases">
        <title>Draft genome of the antarctic isolate Shewanella frigidimarina Ag06-30.</title>
        <authorList>
            <person name="Parmeciano Di Noto G."/>
            <person name="Vazquez S."/>
            <person name="Mac Cormack W."/>
            <person name="Iriarte A."/>
            <person name="Quiroga C."/>
        </authorList>
    </citation>
    <scope>NUCLEOTIDE SEQUENCE [LARGE SCALE GENOMIC DNA]</scope>
    <source>
        <strain evidence="5 6">Ag06-30</strain>
    </source>
</reference>
<dbReference type="Gene3D" id="1.10.287.470">
    <property type="entry name" value="Helix hairpin bin"/>
    <property type="match status" value="1"/>
</dbReference>
<dbReference type="PANTHER" id="PTHR32347">
    <property type="entry name" value="EFFLUX SYSTEM COMPONENT YKNX-RELATED"/>
    <property type="match status" value="1"/>
</dbReference>
<name>A0A119CZS0_SHEFR</name>
<evidence type="ECO:0000313" key="5">
    <source>
        <dbReference type="EMBL" id="KVX01805.1"/>
    </source>
</evidence>
<evidence type="ECO:0000256" key="3">
    <source>
        <dbReference type="SAM" id="SignalP"/>
    </source>
</evidence>
<dbReference type="Gene3D" id="2.40.30.170">
    <property type="match status" value="1"/>
</dbReference>
<comment type="subcellular location">
    <subcellularLocation>
        <location evidence="1">Cell envelope</location>
    </subcellularLocation>
</comment>
<evidence type="ECO:0000259" key="4">
    <source>
        <dbReference type="Pfam" id="PF25881"/>
    </source>
</evidence>
<evidence type="ECO:0000256" key="2">
    <source>
        <dbReference type="ARBA" id="ARBA00023054"/>
    </source>
</evidence>
<dbReference type="Gene3D" id="2.40.50.100">
    <property type="match status" value="1"/>
</dbReference>
<feature type="signal peptide" evidence="3">
    <location>
        <begin position="1"/>
        <end position="26"/>
    </location>
</feature>
<gene>
    <name evidence="5" type="ORF">AWJ07_04285</name>
</gene>
<dbReference type="PANTHER" id="PTHR32347:SF29">
    <property type="entry name" value="UPF0194 MEMBRANE PROTEIN YBHG"/>
    <property type="match status" value="1"/>
</dbReference>
<dbReference type="Pfam" id="PF25881">
    <property type="entry name" value="HH_YBHG"/>
    <property type="match status" value="1"/>
</dbReference>
<feature type="domain" description="YbhG-like alpha-helical hairpin" evidence="4">
    <location>
        <begin position="77"/>
        <end position="191"/>
    </location>
</feature>
<protein>
    <recommendedName>
        <fullName evidence="4">YbhG-like alpha-helical hairpin domain-containing protein</fullName>
    </recommendedName>
</protein>
<dbReference type="Proteomes" id="UP000055702">
    <property type="component" value="Unassembled WGS sequence"/>
</dbReference>